<dbReference type="EMBL" id="AGEG01000002">
    <property type="protein sequence ID" value="EHR38221.1"/>
    <property type="molecule type" value="Genomic_DNA"/>
</dbReference>
<sequence length="183" mass="20713">MGGMFAEDNPNSFLNRDELSQAEIESIAQSFVDLNNEIIAAAHDLDLKVYTHNCRGNYASRNAGAGSYTEVSNFFLKRQNYGRFFLEWDDKRAGDLSALEAFRDKPETEVVLGFLSSKISGLENETAILEQLQEASQYIPKDRLYLSHQCGFASCDGGNELTRDQEWSKIKQGQEIAYKFWGE</sequence>
<dbReference type="AlphaFoldDB" id="H3NHG6"/>
<reference evidence="1 2" key="1">
    <citation type="submission" date="2012-01" db="EMBL/GenBank/DDBJ databases">
        <title>The Genome Sequence of Facklamia languida CCUG 37842.</title>
        <authorList>
            <consortium name="The Broad Institute Genome Sequencing Platform"/>
            <person name="Earl A."/>
            <person name="Ward D."/>
            <person name="Feldgarden M."/>
            <person name="Gevers D."/>
            <person name="Huys G."/>
            <person name="Young S.K."/>
            <person name="Zeng Q."/>
            <person name="Gargeya S."/>
            <person name="Fitzgerald M."/>
            <person name="Haas B."/>
            <person name="Abouelleil A."/>
            <person name="Alvarado L."/>
            <person name="Arachchi H.M."/>
            <person name="Berlin A."/>
            <person name="Chapman S.B."/>
            <person name="Gearin G."/>
            <person name="Goldberg J."/>
            <person name="Griggs A."/>
            <person name="Gujja S."/>
            <person name="Hansen M."/>
            <person name="Heiman D."/>
            <person name="Howarth C."/>
            <person name="Larimer J."/>
            <person name="Lui A."/>
            <person name="MacDonald P.J.P."/>
            <person name="McCowen C."/>
            <person name="Montmayeur A."/>
            <person name="Murphy C."/>
            <person name="Neiman D."/>
            <person name="Pearson M."/>
            <person name="Priest M."/>
            <person name="Roberts A."/>
            <person name="Saif S."/>
            <person name="Shea T."/>
            <person name="Sisk P."/>
            <person name="Stolte C."/>
            <person name="Sykes S."/>
            <person name="Wortman J."/>
            <person name="Nusbaum C."/>
            <person name="Birren B."/>
        </authorList>
    </citation>
    <scope>NUCLEOTIDE SEQUENCE [LARGE SCALE GENOMIC DNA]</scope>
    <source>
        <strain evidence="1 2">CCUG 37842</strain>
    </source>
</reference>
<dbReference type="PANTHER" id="PTHR43844:SF1">
    <property type="entry name" value="METHIONINE SYNTHASE"/>
    <property type="match status" value="1"/>
</dbReference>
<organism evidence="1 2">
    <name type="scientific">Facklamia languida CCUG 37842</name>
    <dbReference type="NCBI Taxonomy" id="883113"/>
    <lineage>
        <taxon>Bacteria</taxon>
        <taxon>Bacillati</taxon>
        <taxon>Bacillota</taxon>
        <taxon>Bacilli</taxon>
        <taxon>Lactobacillales</taxon>
        <taxon>Aerococcaceae</taxon>
        <taxon>Facklamia</taxon>
    </lineage>
</organism>
<comment type="caution">
    <text evidence="1">The sequence shown here is derived from an EMBL/GenBank/DDBJ whole genome shotgun (WGS) entry which is preliminary data.</text>
</comment>
<keyword evidence="2" id="KW-1185">Reference proteome</keyword>
<evidence type="ECO:0008006" key="3">
    <source>
        <dbReference type="Google" id="ProtNLM"/>
    </source>
</evidence>
<dbReference type="Gene3D" id="3.20.20.210">
    <property type="match status" value="1"/>
</dbReference>
<dbReference type="STRING" id="883113.HMPREF9708_00305"/>
<dbReference type="eggNOG" id="COG0620">
    <property type="taxonomic scope" value="Bacteria"/>
</dbReference>
<dbReference type="PATRIC" id="fig|883113.3.peg.310"/>
<proteinExistence type="predicted"/>
<evidence type="ECO:0000313" key="2">
    <source>
        <dbReference type="Proteomes" id="UP000006190"/>
    </source>
</evidence>
<dbReference type="HOGENOM" id="CLU_058877_2_1_9"/>
<dbReference type="SUPFAM" id="SSF51726">
    <property type="entry name" value="UROD/MetE-like"/>
    <property type="match status" value="1"/>
</dbReference>
<evidence type="ECO:0000313" key="1">
    <source>
        <dbReference type="EMBL" id="EHR38221.1"/>
    </source>
</evidence>
<dbReference type="Proteomes" id="UP000006190">
    <property type="component" value="Unassembled WGS sequence"/>
</dbReference>
<accession>H3NHG6</accession>
<gene>
    <name evidence="1" type="ORF">HMPREF9708_00305</name>
</gene>
<protein>
    <recommendedName>
        <fullName evidence="3">Cobalamin-independent methionine synthase MetE C-terminal/archaeal domain-containing protein</fullName>
    </recommendedName>
</protein>
<name>H3NHG6_9LACT</name>
<dbReference type="InterPro" id="IPR038071">
    <property type="entry name" value="UROD/MetE-like_sf"/>
</dbReference>
<dbReference type="PANTHER" id="PTHR43844">
    <property type="entry name" value="METHIONINE SYNTHASE"/>
    <property type="match status" value="1"/>
</dbReference>